<evidence type="ECO:0000256" key="3">
    <source>
        <dbReference type="ARBA" id="ARBA00008562"/>
    </source>
</evidence>
<evidence type="ECO:0000259" key="15">
    <source>
        <dbReference type="Pfam" id="PF00890"/>
    </source>
</evidence>
<dbReference type="GO" id="GO:0033765">
    <property type="term" value="F:steroid dehydrogenase activity, acting on the CH-CH group of donors"/>
    <property type="evidence" value="ECO:0007669"/>
    <property type="project" value="UniProtKB-ARBA"/>
</dbReference>
<dbReference type="Gene3D" id="3.50.50.60">
    <property type="entry name" value="FAD/NAD(P)-binding domain"/>
    <property type="match status" value="1"/>
</dbReference>
<dbReference type="InterPro" id="IPR036188">
    <property type="entry name" value="FAD/NAD-bd_sf"/>
</dbReference>
<keyword evidence="8 13" id="KW-0274">FAD</keyword>
<keyword evidence="9 13" id="KW-0560">Oxidoreductase</keyword>
<comment type="pathway">
    <text evidence="2 13">Cofactor biosynthesis; NAD(+) biosynthesis; iminoaspartate from L-aspartate (oxidase route): step 1/1.</text>
</comment>
<dbReference type="UniPathway" id="UPA00253">
    <property type="reaction ID" value="UER00326"/>
</dbReference>
<evidence type="ECO:0000256" key="8">
    <source>
        <dbReference type="ARBA" id="ARBA00022827"/>
    </source>
</evidence>
<dbReference type="InterPro" id="IPR027477">
    <property type="entry name" value="Succ_DH/fumarate_Rdtase_cat_sf"/>
</dbReference>
<evidence type="ECO:0000256" key="13">
    <source>
        <dbReference type="RuleBase" id="RU362049"/>
    </source>
</evidence>
<dbReference type="InterPro" id="IPR015939">
    <property type="entry name" value="Fum_Rdtase/Succ_DH_flav-like_C"/>
</dbReference>
<evidence type="ECO:0000256" key="5">
    <source>
        <dbReference type="ARBA" id="ARBA00021901"/>
    </source>
</evidence>
<keyword evidence="6 13" id="KW-0285">Flavoprotein</keyword>
<feature type="domain" description="Fumarate reductase/succinate dehydrogenase flavoprotein-like C-terminal" evidence="16">
    <location>
        <begin position="468"/>
        <end position="504"/>
    </location>
</feature>
<comment type="subcellular location">
    <subcellularLocation>
        <location evidence="13">Cytoplasm</location>
    </subcellularLocation>
</comment>
<organism evidence="17">
    <name type="scientific">uncultured Acidimicrobiales bacterium</name>
    <dbReference type="NCBI Taxonomy" id="310071"/>
    <lineage>
        <taxon>Bacteria</taxon>
        <taxon>Bacillati</taxon>
        <taxon>Actinomycetota</taxon>
        <taxon>Acidimicrobiia</taxon>
        <taxon>Acidimicrobiales</taxon>
        <taxon>environmental samples</taxon>
    </lineage>
</organism>
<evidence type="ECO:0000256" key="9">
    <source>
        <dbReference type="ARBA" id="ARBA00023002"/>
    </source>
</evidence>
<dbReference type="InterPro" id="IPR005288">
    <property type="entry name" value="NadB"/>
</dbReference>
<evidence type="ECO:0000256" key="14">
    <source>
        <dbReference type="SAM" id="MobiDB-lite"/>
    </source>
</evidence>
<dbReference type="SUPFAM" id="SSF56425">
    <property type="entry name" value="Succinate dehydrogenase/fumarate reductase flavoprotein, catalytic domain"/>
    <property type="match status" value="1"/>
</dbReference>
<dbReference type="GO" id="GO:0005737">
    <property type="term" value="C:cytoplasm"/>
    <property type="evidence" value="ECO:0007669"/>
    <property type="project" value="UniProtKB-SubCell"/>
</dbReference>
<keyword evidence="7 13" id="KW-0662">Pyridine nucleotide biosynthesis</keyword>
<dbReference type="InterPro" id="IPR037099">
    <property type="entry name" value="Fum_R/Succ_DH_flav-like_C_sf"/>
</dbReference>
<dbReference type="GO" id="GO:0034628">
    <property type="term" value="P:'de novo' NAD+ biosynthetic process from L-aspartate"/>
    <property type="evidence" value="ECO:0007669"/>
    <property type="project" value="TreeGrafter"/>
</dbReference>
<dbReference type="NCBIfam" id="TIGR00551">
    <property type="entry name" value="nadB"/>
    <property type="match status" value="1"/>
</dbReference>
<protein>
    <recommendedName>
        <fullName evidence="5 12">L-aspartate oxidase</fullName>
        <ecNumber evidence="4 12">1.4.3.16</ecNumber>
    </recommendedName>
</protein>
<evidence type="ECO:0000256" key="2">
    <source>
        <dbReference type="ARBA" id="ARBA00004950"/>
    </source>
</evidence>
<evidence type="ECO:0000256" key="6">
    <source>
        <dbReference type="ARBA" id="ARBA00022630"/>
    </source>
</evidence>
<dbReference type="EMBL" id="CADCTF010000103">
    <property type="protein sequence ID" value="CAA9247390.1"/>
    <property type="molecule type" value="Genomic_DNA"/>
</dbReference>
<dbReference type="PANTHER" id="PTHR42716">
    <property type="entry name" value="L-ASPARTATE OXIDASE"/>
    <property type="match status" value="1"/>
</dbReference>
<dbReference type="PANTHER" id="PTHR42716:SF2">
    <property type="entry name" value="L-ASPARTATE OXIDASE, CHLOROPLASTIC"/>
    <property type="match status" value="1"/>
</dbReference>
<dbReference type="EC" id="1.4.3.16" evidence="4 12"/>
<accession>A0A6J4ICQ0</accession>
<comment type="similarity">
    <text evidence="3 13">Belongs to the FAD-dependent oxidoreductase 2 family. NadB subfamily.</text>
</comment>
<evidence type="ECO:0000256" key="10">
    <source>
        <dbReference type="ARBA" id="ARBA00029426"/>
    </source>
</evidence>
<feature type="domain" description="FAD-dependent oxidoreductase 2 FAD-binding" evidence="15">
    <location>
        <begin position="7"/>
        <end position="372"/>
    </location>
</feature>
<comment type="function">
    <text evidence="10">Catalyzes the oxidation of L-aspartate to iminoaspartate, the first step in the de novo biosynthesis of NAD(+).</text>
</comment>
<evidence type="ECO:0000256" key="1">
    <source>
        <dbReference type="ARBA" id="ARBA00001974"/>
    </source>
</evidence>
<dbReference type="PRINTS" id="PR00368">
    <property type="entry name" value="FADPNR"/>
</dbReference>
<gene>
    <name evidence="17" type="ORF">AVDCRST_MAG50-2047</name>
</gene>
<dbReference type="Pfam" id="PF00890">
    <property type="entry name" value="FAD_binding_2"/>
    <property type="match status" value="1"/>
</dbReference>
<proteinExistence type="inferred from homology"/>
<dbReference type="SUPFAM" id="SSF46977">
    <property type="entry name" value="Succinate dehydrogenase/fumarate reductase flavoprotein C-terminal domain"/>
    <property type="match status" value="1"/>
</dbReference>
<dbReference type="AlphaFoldDB" id="A0A6J4ICQ0"/>
<dbReference type="Pfam" id="PF02910">
    <property type="entry name" value="Succ_DH_flav_C"/>
    <property type="match status" value="1"/>
</dbReference>
<sequence length="513" mass="53279">MPAPDLDLLVVGSGVAGLSAAVRAAGGPGLRVGLLTKGELTQAATRWAQGGVAAVLGGDEDSTDLHLADTLKAGAGLCDVDAVRVLVDEGAGRVSDLIALGAMFDVDHEGRLLKAREGGHSMPRIVHAGGAATGAEIERALVAAVRETAASVLEGWLALDLLVEGGRCRGVRATAPDGVVRDVRAANVLMATGGAGQLFAVTTNPKESTGDGLAMALRAGVAVADVEFMQFHPTALHHPAMPRPLLSEALRGHGALLRDAKGERFVDELQPRDVVARAMTATMLEQGVEHLWLDATHLESFDARFPTIANSVQEIGLDPSRDWLPIAPAAHHLSGGIVTDLDGATTLPGLWAACEVACTGVHGANRLASNSLLEGMVFAPRVVEAIERGKEGPEATGAMRDVLHDTAPRISAARNDDADGRHATTGAGSEGRERLQRAMTEGAGVLRSAESLARTRDVVAGVETGDDVELANLVQVAFALLASATAREESRGSHTRTDFPATSDSFKRRLVIS</sequence>
<dbReference type="SUPFAM" id="SSF51905">
    <property type="entry name" value="FAD/NAD(P)-binding domain"/>
    <property type="match status" value="1"/>
</dbReference>
<evidence type="ECO:0000259" key="16">
    <source>
        <dbReference type="Pfam" id="PF02910"/>
    </source>
</evidence>
<evidence type="ECO:0000256" key="4">
    <source>
        <dbReference type="ARBA" id="ARBA00012173"/>
    </source>
</evidence>
<dbReference type="GO" id="GO:0008734">
    <property type="term" value="F:L-aspartate oxidase activity"/>
    <property type="evidence" value="ECO:0007669"/>
    <property type="project" value="UniProtKB-UniRule"/>
</dbReference>
<dbReference type="Gene3D" id="1.20.58.100">
    <property type="entry name" value="Fumarate reductase/succinate dehydrogenase flavoprotein-like, C-terminal domain"/>
    <property type="match status" value="1"/>
</dbReference>
<evidence type="ECO:0000313" key="17">
    <source>
        <dbReference type="EMBL" id="CAA9247390.1"/>
    </source>
</evidence>
<comment type="catalytic activity">
    <reaction evidence="11">
        <text>L-aspartate + O2 = iminosuccinate + H2O2</text>
        <dbReference type="Rhea" id="RHEA:25876"/>
        <dbReference type="ChEBI" id="CHEBI:15379"/>
        <dbReference type="ChEBI" id="CHEBI:16240"/>
        <dbReference type="ChEBI" id="CHEBI:29991"/>
        <dbReference type="ChEBI" id="CHEBI:77875"/>
        <dbReference type="EC" id="1.4.3.16"/>
    </reaction>
    <physiologicalReaction direction="left-to-right" evidence="11">
        <dbReference type="Rhea" id="RHEA:25877"/>
    </physiologicalReaction>
</comment>
<dbReference type="InterPro" id="IPR003953">
    <property type="entry name" value="FAD-dep_OxRdtase_2_FAD-bd"/>
</dbReference>
<feature type="region of interest" description="Disordered" evidence="14">
    <location>
        <begin position="406"/>
        <end position="433"/>
    </location>
</feature>
<name>A0A6J4ICQ0_9ACTN</name>
<evidence type="ECO:0000256" key="11">
    <source>
        <dbReference type="ARBA" id="ARBA00048305"/>
    </source>
</evidence>
<evidence type="ECO:0000256" key="7">
    <source>
        <dbReference type="ARBA" id="ARBA00022642"/>
    </source>
</evidence>
<comment type="cofactor">
    <cofactor evidence="1 13">
        <name>FAD</name>
        <dbReference type="ChEBI" id="CHEBI:57692"/>
    </cofactor>
</comment>
<dbReference type="Gene3D" id="3.90.700.10">
    <property type="entry name" value="Succinate dehydrogenase/fumarate reductase flavoprotein, catalytic domain"/>
    <property type="match status" value="1"/>
</dbReference>
<reference evidence="17" key="1">
    <citation type="submission" date="2020-02" db="EMBL/GenBank/DDBJ databases">
        <authorList>
            <person name="Meier V. D."/>
        </authorList>
    </citation>
    <scope>NUCLEOTIDE SEQUENCE</scope>
    <source>
        <strain evidence="17">AVDCRST_MAG50</strain>
    </source>
</reference>
<evidence type="ECO:0000256" key="12">
    <source>
        <dbReference type="NCBIfam" id="TIGR00551"/>
    </source>
</evidence>